<dbReference type="SUPFAM" id="SSF48652">
    <property type="entry name" value="Tetraspanin"/>
    <property type="match status" value="1"/>
</dbReference>
<reference evidence="9" key="1">
    <citation type="submission" date="2012-05" db="EMBL/GenBank/DDBJ databases">
        <title>Whole Genome Assembly of Lutzomyia longipalpis.</title>
        <authorList>
            <person name="Richards S."/>
            <person name="Qu C."/>
            <person name="Dillon R."/>
            <person name="Worley K."/>
            <person name="Scherer S."/>
            <person name="Batterton M."/>
            <person name="Taylor A."/>
            <person name="Hawes A."/>
            <person name="Hernandez B."/>
            <person name="Kovar C."/>
            <person name="Mandapat C."/>
            <person name="Pham C."/>
            <person name="Qu C."/>
            <person name="Jing C."/>
            <person name="Bess C."/>
            <person name="Bandaranaike D."/>
            <person name="Ngo D."/>
            <person name="Ongeri F."/>
            <person name="Arias F."/>
            <person name="Lara F."/>
            <person name="Weissenberger G."/>
            <person name="Kamau G."/>
            <person name="Han H."/>
            <person name="Shen H."/>
            <person name="Dinh H."/>
            <person name="Khalil I."/>
            <person name="Jones J."/>
            <person name="Shafer J."/>
            <person name="Jayaseelan J."/>
            <person name="Quiroz J."/>
            <person name="Blankenburg K."/>
            <person name="Nguyen L."/>
            <person name="Jackson L."/>
            <person name="Francisco L."/>
            <person name="Tang L.-Y."/>
            <person name="Pu L.-L."/>
            <person name="Perales L."/>
            <person name="Lorensuhewa L."/>
            <person name="Munidasa M."/>
            <person name="Coyle M."/>
            <person name="Taylor M."/>
            <person name="Puazo M."/>
            <person name="Firestine M."/>
            <person name="Scheel M."/>
            <person name="Javaid M."/>
            <person name="Wang M."/>
            <person name="Li M."/>
            <person name="Tabassum N."/>
            <person name="Saada N."/>
            <person name="Osuji N."/>
            <person name="Aqrawi P."/>
            <person name="Fu Q."/>
            <person name="Thornton R."/>
            <person name="Raj R."/>
            <person name="Goodspeed R."/>
            <person name="Mata R."/>
            <person name="Najjar R."/>
            <person name="Gubbala S."/>
            <person name="Lee S."/>
            <person name="Denson S."/>
            <person name="Patil S."/>
            <person name="Macmil S."/>
            <person name="Qi S."/>
            <person name="Matskevitch T."/>
            <person name="Palculict T."/>
            <person name="Mathew T."/>
            <person name="Vee V."/>
            <person name="Velamala V."/>
            <person name="Korchina V."/>
            <person name="Cai W."/>
            <person name="Liu W."/>
            <person name="Dai W."/>
            <person name="Zou X."/>
            <person name="Zhu Y."/>
            <person name="Zhang Y."/>
            <person name="Wu Y.-Q."/>
            <person name="Xin Y."/>
            <person name="Nazarath L."/>
            <person name="Kovar C."/>
            <person name="Han Y."/>
            <person name="Muzny D."/>
            <person name="Gibbs R."/>
        </authorList>
    </citation>
    <scope>NUCLEOTIDE SEQUENCE [LARGE SCALE GENOMIC DNA]</scope>
    <source>
        <strain evidence="9">Jacobina</strain>
    </source>
</reference>
<evidence type="ECO:0000256" key="1">
    <source>
        <dbReference type="ARBA" id="ARBA00004141"/>
    </source>
</evidence>
<dbReference type="VEuPathDB" id="VectorBase:LLOJ004963"/>
<evidence type="ECO:0000256" key="3">
    <source>
        <dbReference type="ARBA" id="ARBA00022692"/>
    </source>
</evidence>
<comment type="subcellular location">
    <subcellularLocation>
        <location evidence="1">Membrane</location>
        <topology evidence="1">Multi-pass membrane protein</topology>
    </subcellularLocation>
</comment>
<protein>
    <submittedName>
        <fullName evidence="7 8">Tetraspanin</fullName>
    </submittedName>
</protein>
<reference evidence="8" key="3">
    <citation type="submission" date="2020-05" db="UniProtKB">
        <authorList>
            <consortium name="EnsemblMetazoa"/>
        </authorList>
    </citation>
    <scope>IDENTIFICATION</scope>
    <source>
        <strain evidence="8">Jacobina</strain>
    </source>
</reference>
<dbReference type="Gene3D" id="1.10.1450.10">
    <property type="entry name" value="Tetraspanin"/>
    <property type="match status" value="1"/>
</dbReference>
<dbReference type="EMBL" id="AJWK01015659">
    <property type="status" value="NOT_ANNOTATED_CDS"/>
    <property type="molecule type" value="Genomic_DNA"/>
</dbReference>
<evidence type="ECO:0000256" key="4">
    <source>
        <dbReference type="ARBA" id="ARBA00022989"/>
    </source>
</evidence>
<evidence type="ECO:0000313" key="9">
    <source>
        <dbReference type="Proteomes" id="UP000092461"/>
    </source>
</evidence>
<feature type="transmembrane region" description="Helical" evidence="6">
    <location>
        <begin position="99"/>
        <end position="120"/>
    </location>
</feature>
<evidence type="ECO:0000313" key="7">
    <source>
        <dbReference type="EMBL" id="MBC1177613.1"/>
    </source>
</evidence>
<dbReference type="GO" id="GO:0005886">
    <property type="term" value="C:plasma membrane"/>
    <property type="evidence" value="ECO:0007669"/>
    <property type="project" value="TreeGrafter"/>
</dbReference>
<dbReference type="EMBL" id="AJWK01015660">
    <property type="status" value="NOT_ANNOTATED_CDS"/>
    <property type="molecule type" value="Genomic_DNA"/>
</dbReference>
<evidence type="ECO:0000256" key="6">
    <source>
        <dbReference type="SAM" id="Phobius"/>
    </source>
</evidence>
<reference evidence="7" key="2">
    <citation type="journal article" date="2020" name="BMC">
        <title>Leishmania infection induces a limited differential gene expression in the sand fly midgut.</title>
        <authorList>
            <person name="Coutinho-Abreu I.V."/>
            <person name="Serafim T.D."/>
            <person name="Meneses C."/>
            <person name="Kamhawi S."/>
            <person name="Oliveira F."/>
            <person name="Valenzuela J.G."/>
        </authorList>
    </citation>
    <scope>NUCLEOTIDE SEQUENCE</scope>
    <source>
        <strain evidence="7">Jacobina</strain>
        <tissue evidence="7">Midgut</tissue>
    </source>
</reference>
<keyword evidence="4 6" id="KW-1133">Transmembrane helix</keyword>
<keyword evidence="5 6" id="KW-0472">Membrane</keyword>
<dbReference type="InterPro" id="IPR008952">
    <property type="entry name" value="Tetraspanin_EC2_sf"/>
</dbReference>
<evidence type="ECO:0000313" key="8">
    <source>
        <dbReference type="EnsemblMetazoa" id="LLOJ004963-PA"/>
    </source>
</evidence>
<evidence type="ECO:0000256" key="5">
    <source>
        <dbReference type="ARBA" id="ARBA00023136"/>
    </source>
</evidence>
<feature type="transmembrane region" description="Helical" evidence="6">
    <location>
        <begin position="12"/>
        <end position="37"/>
    </location>
</feature>
<proteinExistence type="inferred from homology"/>
<accession>A0A1B0CK26</accession>
<name>A0A1B0CK26_LUTLO</name>
<comment type="similarity">
    <text evidence="2">Belongs to the tetraspanin (TM4SF) family.</text>
</comment>
<dbReference type="InterPro" id="IPR018503">
    <property type="entry name" value="Tetraspanin_CS"/>
</dbReference>
<feature type="transmembrane region" description="Helical" evidence="6">
    <location>
        <begin position="160"/>
        <end position="181"/>
    </location>
</feature>
<dbReference type="EMBL" id="AJWK01015657">
    <property type="status" value="NOT_ANNOTATED_CDS"/>
    <property type="molecule type" value="Genomic_DNA"/>
</dbReference>
<dbReference type="EMBL" id="GITU01008910">
    <property type="protein sequence ID" value="MBC1177613.1"/>
    <property type="molecule type" value="Transcribed_RNA"/>
</dbReference>
<dbReference type="EnsemblMetazoa" id="LLOJ004963-RA">
    <property type="protein sequence ID" value="LLOJ004963-PA"/>
    <property type="gene ID" value="LLOJ004963"/>
</dbReference>
<evidence type="ECO:0000256" key="2">
    <source>
        <dbReference type="ARBA" id="ARBA00006840"/>
    </source>
</evidence>
<dbReference type="PROSITE" id="PS00421">
    <property type="entry name" value="TM4_1"/>
    <property type="match status" value="1"/>
</dbReference>
<organism evidence="8 9">
    <name type="scientific">Lutzomyia longipalpis</name>
    <name type="common">Sand fly</name>
    <dbReference type="NCBI Taxonomy" id="7200"/>
    <lineage>
        <taxon>Eukaryota</taxon>
        <taxon>Metazoa</taxon>
        <taxon>Ecdysozoa</taxon>
        <taxon>Arthropoda</taxon>
        <taxon>Hexapoda</taxon>
        <taxon>Insecta</taxon>
        <taxon>Pterygota</taxon>
        <taxon>Neoptera</taxon>
        <taxon>Endopterygota</taxon>
        <taxon>Diptera</taxon>
        <taxon>Nematocera</taxon>
        <taxon>Psychodoidea</taxon>
        <taxon>Psychodidae</taxon>
        <taxon>Lutzomyia</taxon>
        <taxon>Lutzomyia</taxon>
    </lineage>
</organism>
<dbReference type="AlphaFoldDB" id="A0A1B0CK26"/>
<dbReference type="Proteomes" id="UP000092461">
    <property type="component" value="Unassembled WGS sequence"/>
</dbReference>
<dbReference type="VEuPathDB" id="VectorBase:LLONM1_006720"/>
<dbReference type="PANTHER" id="PTHR19282:SF552">
    <property type="entry name" value="TETRASPANIN"/>
    <property type="match status" value="1"/>
</dbReference>
<dbReference type="InterPro" id="IPR018499">
    <property type="entry name" value="Tetraspanin/Peripherin"/>
</dbReference>
<keyword evidence="3 6" id="KW-0812">Transmembrane</keyword>
<dbReference type="EMBL" id="AJWK01015658">
    <property type="status" value="NOT_ANNOTATED_CDS"/>
    <property type="molecule type" value="Genomic_DNA"/>
</dbReference>
<dbReference type="CDD" id="cd03156">
    <property type="entry name" value="uroplakin_I_like_LEL"/>
    <property type="match status" value="1"/>
</dbReference>
<feature type="transmembrane region" description="Helical" evidence="6">
    <location>
        <begin position="296"/>
        <end position="316"/>
    </location>
</feature>
<dbReference type="PRINTS" id="PR00259">
    <property type="entry name" value="TMFOUR"/>
</dbReference>
<keyword evidence="9" id="KW-1185">Reference proteome</keyword>
<sequence length="330" mass="37185">MSLDCGTWITKYVLCLFNFIFFILGTVVLGIGIWLAADKSSFVALLKMVENEHLEQFTQPAVIDQLAYVLIVCGSITFLLSFLGYCGAIRESKCLLTTYASLMILILVAEICVGSIAAAYKDRTKAETKEFLQSTISRYYSTREHTDAVTLMWNHIMAQYASLMILILVAEICVGSIAAAYKDRTKAETKEFLQSTISRYYSTREHTDAVTLMWNHIMAQMSCCGVNDYKDFSSSENWMRDRGNRTIPEACCVLNDKTLLELRDPSCPYSPSESNSYYKRGCYEAVLEWILSHQTLIIGVGIGIGLIQLLAIFLAFCLCKAIDKFRGMRL</sequence>
<dbReference type="Pfam" id="PF00335">
    <property type="entry name" value="Tetraspanin"/>
    <property type="match status" value="2"/>
</dbReference>
<feature type="transmembrane region" description="Helical" evidence="6">
    <location>
        <begin position="66"/>
        <end position="87"/>
    </location>
</feature>
<dbReference type="PANTHER" id="PTHR19282">
    <property type="entry name" value="TETRASPANIN"/>
    <property type="match status" value="1"/>
</dbReference>